<sequence>MSLAAEPISPLLRTASRSVQRAVSELRRGDLVMLQGGDGRALLLRAAEMADAPALALVRQAAAQGGGGEPALVVTDKRAIAAGLLAQAVEPAQADPMGAGTVVIAPAPGPSNKGPSSQGTSGQGLTPDLVRLLADPTRPGHATLDITPIVRPFPSAEGEALLLVKLARLLPAVVVAEVPAARAAEVAARNDLLTVRGADVQAYQAAGESTLRQVVEASVPLLDAEDTRLIAFRAPDGGVEHLAILIGNPDPAQPVLARLHSECFTGDLLGSLRCDCGAQLRGAIREIAAQGSGVVLYLAQEGRNIGLMNKLRAYRLQDAGVDTVDANLMVGFEADERTYLPAATMLKALGFHAVRLMTNNPDKLSQLARWGVQVVDRVPHIFPANGHNIAYLRTKAEKAGHLL</sequence>
<comment type="similarity">
    <text evidence="2">In the N-terminal section; belongs to the DHBP synthase family.</text>
</comment>
<evidence type="ECO:0000256" key="5">
    <source>
        <dbReference type="ARBA" id="ARBA00022741"/>
    </source>
</evidence>
<feature type="binding site" evidence="11">
    <location>
        <position position="279"/>
    </location>
    <ligand>
        <name>GTP</name>
        <dbReference type="ChEBI" id="CHEBI:37565"/>
    </ligand>
</feature>
<dbReference type="SUPFAM" id="SSF142695">
    <property type="entry name" value="RibA-like"/>
    <property type="match status" value="1"/>
</dbReference>
<evidence type="ECO:0000256" key="4">
    <source>
        <dbReference type="ARBA" id="ARBA00022723"/>
    </source>
</evidence>
<feature type="binding site" evidence="11">
    <location>
        <position position="358"/>
    </location>
    <ligand>
        <name>GTP</name>
        <dbReference type="ChEBI" id="CHEBI:37565"/>
    </ligand>
</feature>
<protein>
    <recommendedName>
        <fullName evidence="11">GTP cyclohydrolase-2</fullName>
        <ecNumber evidence="11">3.5.4.25</ecNumber>
    </recommendedName>
    <alternativeName>
        <fullName evidence="11">GTP cyclohydrolase II</fullName>
    </alternativeName>
</protein>
<dbReference type="EMBL" id="CP022110">
    <property type="protein sequence ID" value="ASG21701.1"/>
    <property type="molecule type" value="Genomic_DNA"/>
</dbReference>
<evidence type="ECO:0000313" key="15">
    <source>
        <dbReference type="Proteomes" id="UP000197153"/>
    </source>
</evidence>
<dbReference type="Gene3D" id="3.40.50.10990">
    <property type="entry name" value="GTP cyclohydrolase II"/>
    <property type="match status" value="1"/>
</dbReference>
<feature type="active site" description="Proton acceptor" evidence="11">
    <location>
        <position position="335"/>
    </location>
</feature>
<dbReference type="Pfam" id="PF00925">
    <property type="entry name" value="GTP_cyclohydro2"/>
    <property type="match status" value="1"/>
</dbReference>
<gene>
    <name evidence="11 14" type="primary">ribA</name>
    <name evidence="14" type="ORF">Y958_13500</name>
</gene>
<name>A0A248JTA6_9PROT</name>
<feature type="binding site" evidence="11">
    <location>
        <position position="323"/>
    </location>
    <ligand>
        <name>GTP</name>
        <dbReference type="ChEBI" id="CHEBI:37565"/>
    </ligand>
</feature>
<dbReference type="InterPro" id="IPR032677">
    <property type="entry name" value="GTP_cyclohydro_II"/>
</dbReference>
<keyword evidence="5 11" id="KW-0547">Nucleotide-binding</keyword>
<dbReference type="GO" id="GO:0003935">
    <property type="term" value="F:GTP cyclohydrolase II activity"/>
    <property type="evidence" value="ECO:0007669"/>
    <property type="project" value="UniProtKB-UniRule"/>
</dbReference>
<feature type="binding site" evidence="11">
    <location>
        <position position="363"/>
    </location>
    <ligand>
        <name>GTP</name>
        <dbReference type="ChEBI" id="CHEBI:37565"/>
    </ligand>
</feature>
<evidence type="ECO:0000259" key="13">
    <source>
        <dbReference type="Pfam" id="PF00925"/>
    </source>
</evidence>
<feature type="region of interest" description="Disordered" evidence="12">
    <location>
        <begin position="104"/>
        <end position="126"/>
    </location>
</feature>
<dbReference type="InterPro" id="IPR000926">
    <property type="entry name" value="RibA"/>
</dbReference>
<feature type="domain" description="GTP cyclohydrolase II" evidence="13">
    <location>
        <begin position="214"/>
        <end position="379"/>
    </location>
</feature>
<evidence type="ECO:0000256" key="6">
    <source>
        <dbReference type="ARBA" id="ARBA00022801"/>
    </source>
</evidence>
<dbReference type="FunFam" id="3.40.50.10990:FF:000001">
    <property type="entry name" value="Riboflavin biosynthesis protein RibBA"/>
    <property type="match status" value="1"/>
</dbReference>
<feature type="active site" description="Nucleophile" evidence="11">
    <location>
        <position position="337"/>
    </location>
</feature>
<dbReference type="GO" id="GO:0008270">
    <property type="term" value="F:zinc ion binding"/>
    <property type="evidence" value="ECO:0007669"/>
    <property type="project" value="UniProtKB-UniRule"/>
</dbReference>
<accession>A0A248JTA6</accession>
<dbReference type="NCBIfam" id="TIGR00505">
    <property type="entry name" value="ribA"/>
    <property type="match status" value="1"/>
</dbReference>
<dbReference type="GO" id="GO:0008686">
    <property type="term" value="F:3,4-dihydroxy-2-butanone-4-phosphate synthase activity"/>
    <property type="evidence" value="ECO:0007669"/>
    <property type="project" value="TreeGrafter"/>
</dbReference>
<proteinExistence type="inferred from homology"/>
<feature type="binding site" evidence="11">
    <location>
        <position position="274"/>
    </location>
    <ligand>
        <name>Zn(2+)</name>
        <dbReference type="ChEBI" id="CHEBI:29105"/>
        <note>catalytic</note>
    </ligand>
</feature>
<dbReference type="NCBIfam" id="NF001591">
    <property type="entry name" value="PRK00393.1"/>
    <property type="match status" value="1"/>
</dbReference>
<comment type="similarity">
    <text evidence="11">Belongs to the GTP cyclohydrolase II family.</text>
</comment>
<dbReference type="AlphaFoldDB" id="A0A248JTA6"/>
<dbReference type="UniPathway" id="UPA00275">
    <property type="reaction ID" value="UER00400"/>
</dbReference>
<organism evidence="14 15">
    <name type="scientific">Nitrospirillum viridazoti CBAmc</name>
    <dbReference type="NCBI Taxonomy" id="1441467"/>
    <lineage>
        <taxon>Bacteria</taxon>
        <taxon>Pseudomonadati</taxon>
        <taxon>Pseudomonadota</taxon>
        <taxon>Alphaproteobacteria</taxon>
        <taxon>Rhodospirillales</taxon>
        <taxon>Azospirillaceae</taxon>
        <taxon>Nitrospirillum</taxon>
        <taxon>Nitrospirillum viridazoti</taxon>
    </lineage>
</organism>
<dbReference type="RefSeq" id="WP_088872374.1">
    <property type="nucleotide sequence ID" value="NZ_CP022110.1"/>
</dbReference>
<evidence type="ECO:0000256" key="9">
    <source>
        <dbReference type="ARBA" id="ARBA00043932"/>
    </source>
</evidence>
<dbReference type="EC" id="3.5.4.25" evidence="11"/>
<feature type="binding site" evidence="11">
    <location>
        <position position="263"/>
    </location>
    <ligand>
        <name>Zn(2+)</name>
        <dbReference type="ChEBI" id="CHEBI:29105"/>
        <note>catalytic</note>
    </ligand>
</feature>
<dbReference type="GO" id="GO:0005829">
    <property type="term" value="C:cytosol"/>
    <property type="evidence" value="ECO:0007669"/>
    <property type="project" value="TreeGrafter"/>
</dbReference>
<feature type="compositionally biased region" description="Polar residues" evidence="12">
    <location>
        <begin position="113"/>
        <end position="124"/>
    </location>
</feature>
<keyword evidence="15" id="KW-1185">Reference proteome</keyword>
<keyword evidence="3 11" id="KW-0686">Riboflavin biosynthesis</keyword>
<reference evidence="14 15" key="1">
    <citation type="submission" date="2017-06" db="EMBL/GenBank/DDBJ databases">
        <title>Complete genome sequence of Nitrospirillum amazonense strain CBAmC, an endophytic nitrogen-fixing and plant growth-promoting bacterium, isolated from sugarcane.</title>
        <authorList>
            <person name="Schwab S."/>
            <person name="dos Santos Teixeira K.R."/>
            <person name="Simoes Araujo J.L."/>
            <person name="Soares Vidal M."/>
            <person name="Borges de Freitas H.R."/>
            <person name="Rivello Crivelaro A.L."/>
            <person name="Bueno de Camargo Nunes A."/>
            <person name="dos Santos C.M."/>
            <person name="Palmeira da Silva Rosa D."/>
            <person name="da Silva Padilha D."/>
            <person name="da Silva E."/>
            <person name="Araujo Terra L."/>
            <person name="Soares Mendes V."/>
            <person name="Farinelli L."/>
            <person name="Magalhaes Cruz L."/>
            <person name="Baldani J.I."/>
        </authorList>
    </citation>
    <scope>NUCLEOTIDE SEQUENCE [LARGE SCALE GENOMIC DNA]</scope>
    <source>
        <strain evidence="14 15">CBAmC</strain>
    </source>
</reference>
<keyword evidence="6 11" id="KW-0378">Hydrolase</keyword>
<evidence type="ECO:0000313" key="14">
    <source>
        <dbReference type="EMBL" id="ASG21701.1"/>
    </source>
</evidence>
<comment type="catalytic activity">
    <reaction evidence="10 11">
        <text>GTP + 4 H2O = 2,5-diamino-6-hydroxy-4-(5-phosphoribosylamino)-pyrimidine + formate + 2 phosphate + 3 H(+)</text>
        <dbReference type="Rhea" id="RHEA:23704"/>
        <dbReference type="ChEBI" id="CHEBI:15377"/>
        <dbReference type="ChEBI" id="CHEBI:15378"/>
        <dbReference type="ChEBI" id="CHEBI:15740"/>
        <dbReference type="ChEBI" id="CHEBI:37565"/>
        <dbReference type="ChEBI" id="CHEBI:43474"/>
        <dbReference type="ChEBI" id="CHEBI:58614"/>
        <dbReference type="EC" id="3.5.4.25"/>
    </reaction>
</comment>
<comment type="cofactor">
    <cofactor evidence="11">
        <name>Zn(2+)</name>
        <dbReference type="ChEBI" id="CHEBI:29105"/>
    </cofactor>
    <text evidence="11">Binds 1 zinc ion per subunit.</text>
</comment>
<dbReference type="InterPro" id="IPR036144">
    <property type="entry name" value="RibA-like_sf"/>
</dbReference>
<dbReference type="Proteomes" id="UP000197153">
    <property type="component" value="Chromosome 1"/>
</dbReference>
<evidence type="ECO:0000256" key="3">
    <source>
        <dbReference type="ARBA" id="ARBA00022619"/>
    </source>
</evidence>
<keyword evidence="8 11" id="KW-0342">GTP-binding</keyword>
<dbReference type="PANTHER" id="PTHR21327:SF18">
    <property type="entry name" value="3,4-DIHYDROXY-2-BUTANONE 4-PHOSPHATE SYNTHASE"/>
    <property type="match status" value="1"/>
</dbReference>
<comment type="function">
    <text evidence="9 11">Catalyzes the conversion of GTP to 2,5-diamino-6-ribosylamino-4(3H)-pyrimidinone 5'-phosphate (DARP), formate and pyrophosphate.</text>
</comment>
<keyword evidence="7 11" id="KW-0862">Zinc</keyword>
<evidence type="ECO:0000256" key="8">
    <source>
        <dbReference type="ARBA" id="ARBA00023134"/>
    </source>
</evidence>
<dbReference type="HAMAP" id="MF_00179">
    <property type="entry name" value="RibA"/>
    <property type="match status" value="1"/>
</dbReference>
<feature type="binding site" evidence="11">
    <location>
        <position position="276"/>
    </location>
    <ligand>
        <name>Zn(2+)</name>
        <dbReference type="ChEBI" id="CHEBI:29105"/>
        <note>catalytic</note>
    </ligand>
</feature>
<comment type="pathway">
    <text evidence="1 11">Cofactor biosynthesis; riboflavin biosynthesis; 5-amino-6-(D-ribitylamino)uracil from GTP: step 1/4.</text>
</comment>
<evidence type="ECO:0000256" key="1">
    <source>
        <dbReference type="ARBA" id="ARBA00004853"/>
    </source>
</evidence>
<evidence type="ECO:0000256" key="7">
    <source>
        <dbReference type="ARBA" id="ARBA00022833"/>
    </source>
</evidence>
<feature type="binding site" evidence="11">
    <location>
        <begin position="258"/>
        <end position="262"/>
    </location>
    <ligand>
        <name>GTP</name>
        <dbReference type="ChEBI" id="CHEBI:37565"/>
    </ligand>
</feature>
<feature type="binding site" evidence="11">
    <location>
        <begin position="301"/>
        <end position="303"/>
    </location>
    <ligand>
        <name>GTP</name>
        <dbReference type="ChEBI" id="CHEBI:37565"/>
    </ligand>
</feature>
<evidence type="ECO:0000256" key="2">
    <source>
        <dbReference type="ARBA" id="ARBA00005520"/>
    </source>
</evidence>
<dbReference type="GO" id="GO:0005525">
    <property type="term" value="F:GTP binding"/>
    <property type="evidence" value="ECO:0007669"/>
    <property type="project" value="UniProtKB-KW"/>
</dbReference>
<keyword evidence="4 11" id="KW-0479">Metal-binding</keyword>
<dbReference type="KEGG" id="nao:Y958_13500"/>
<dbReference type="GO" id="GO:0009231">
    <property type="term" value="P:riboflavin biosynthetic process"/>
    <property type="evidence" value="ECO:0007669"/>
    <property type="project" value="UniProtKB-UniRule"/>
</dbReference>
<evidence type="ECO:0000256" key="11">
    <source>
        <dbReference type="HAMAP-Rule" id="MF_00179"/>
    </source>
</evidence>
<evidence type="ECO:0000256" key="10">
    <source>
        <dbReference type="ARBA" id="ARBA00049295"/>
    </source>
</evidence>
<evidence type="ECO:0000256" key="12">
    <source>
        <dbReference type="SAM" id="MobiDB-lite"/>
    </source>
</evidence>
<dbReference type="CDD" id="cd00641">
    <property type="entry name" value="GTP_cyclohydro2"/>
    <property type="match status" value="1"/>
</dbReference>
<dbReference type="PANTHER" id="PTHR21327">
    <property type="entry name" value="GTP CYCLOHYDROLASE II-RELATED"/>
    <property type="match status" value="1"/>
</dbReference>